<keyword evidence="1" id="KW-0175">Coiled coil</keyword>
<evidence type="ECO:0000313" key="3">
    <source>
        <dbReference type="Proteomes" id="UP000243333"/>
    </source>
</evidence>
<dbReference type="Proteomes" id="UP000243333">
    <property type="component" value="Unassembled WGS sequence"/>
</dbReference>
<organism evidence="2 3">
    <name type="scientific">Sporolituus thermophilus DSM 23256</name>
    <dbReference type="NCBI Taxonomy" id="1123285"/>
    <lineage>
        <taxon>Bacteria</taxon>
        <taxon>Bacillati</taxon>
        <taxon>Bacillota</taxon>
        <taxon>Negativicutes</taxon>
        <taxon>Selenomonadales</taxon>
        <taxon>Sporomusaceae</taxon>
        <taxon>Sporolituus</taxon>
    </lineage>
</organism>
<dbReference type="OrthoDB" id="2679415at2"/>
<feature type="coiled-coil region" evidence="1">
    <location>
        <begin position="12"/>
        <end position="67"/>
    </location>
</feature>
<dbReference type="STRING" id="1123285.SAMN05660235_02539"/>
<dbReference type="RefSeq" id="WP_093691432.1">
    <property type="nucleotide sequence ID" value="NZ_FNBU01000024.1"/>
</dbReference>
<evidence type="ECO:0000256" key="1">
    <source>
        <dbReference type="SAM" id="Coils"/>
    </source>
</evidence>
<reference evidence="3" key="1">
    <citation type="submission" date="2016-10" db="EMBL/GenBank/DDBJ databases">
        <authorList>
            <person name="Varghese N."/>
            <person name="Submissions S."/>
        </authorList>
    </citation>
    <scope>NUCLEOTIDE SEQUENCE [LARGE SCALE GENOMIC DNA]</scope>
    <source>
        <strain evidence="3">DSM 23256</strain>
    </source>
</reference>
<keyword evidence="3" id="KW-1185">Reference proteome</keyword>
<accession>A0A1G7NF45</accession>
<dbReference type="AlphaFoldDB" id="A0A1G7NF45"/>
<sequence>MERILIQLLEGQQQLAARFDRLEQRFDNMEKRLDGMEKRLDGVERRLDNLETRIDGIRAQLSETTQLTKALWHRSEEADAQIHNLSHMLTQMQGRLVKTATKNDIDRLAEDINFIMKKVADHDTAILRLSRRAE</sequence>
<proteinExistence type="predicted"/>
<dbReference type="SUPFAM" id="SSF57997">
    <property type="entry name" value="Tropomyosin"/>
    <property type="match status" value="1"/>
</dbReference>
<protein>
    <submittedName>
        <fullName evidence="2">Uncharacterized protein</fullName>
    </submittedName>
</protein>
<dbReference type="Gene3D" id="1.20.5.110">
    <property type="match status" value="2"/>
</dbReference>
<evidence type="ECO:0000313" key="2">
    <source>
        <dbReference type="EMBL" id="SDF72551.1"/>
    </source>
</evidence>
<dbReference type="EMBL" id="FNBU01000024">
    <property type="protein sequence ID" value="SDF72551.1"/>
    <property type="molecule type" value="Genomic_DNA"/>
</dbReference>
<gene>
    <name evidence="2" type="ORF">SAMN05660235_02539</name>
</gene>
<name>A0A1G7NF45_9FIRM</name>